<feature type="transmembrane region" description="Helical" evidence="1">
    <location>
        <begin position="39"/>
        <end position="59"/>
    </location>
</feature>
<keyword evidence="1" id="KW-0472">Membrane</keyword>
<evidence type="ECO:0000256" key="1">
    <source>
        <dbReference type="SAM" id="Phobius"/>
    </source>
</evidence>
<reference evidence="3 4" key="1">
    <citation type="submission" date="2020-10" db="EMBL/GenBank/DDBJ databases">
        <title>Sequencing the genomes of 1000 actinobacteria strains.</title>
        <authorList>
            <person name="Klenk H.-P."/>
        </authorList>
    </citation>
    <scope>NUCLEOTIDE SEQUENCE [LARGE SCALE GENOMIC DNA]</scope>
    <source>
        <strain evidence="3 4">DSM 43173</strain>
    </source>
</reference>
<protein>
    <recommendedName>
        <fullName evidence="2">PASTA domain-containing protein</fullName>
    </recommendedName>
</protein>
<dbReference type="SUPFAM" id="SSF54184">
    <property type="entry name" value="Penicillin-binding protein 2x (pbp-2x), c-terminal domain"/>
    <property type="match status" value="1"/>
</dbReference>
<dbReference type="PROSITE" id="PS51178">
    <property type="entry name" value="PASTA"/>
    <property type="match status" value="1"/>
</dbReference>
<evidence type="ECO:0000259" key="2">
    <source>
        <dbReference type="PROSITE" id="PS51178"/>
    </source>
</evidence>
<sequence>MRIEDDLADAMAAHVADVQAPPDLGRSVRRRNRSRVLRFRVAGAALVTAAVAVAVPVALNSGEPAGGQAATGQDRAVVRDDVTVPDVTGKPATEAASLLRAAGLLADVAATEVRDNRVIGQKPAAGEQVAPGSHVELTLEPPPVTMPQDLGDLGDGREFGGIRLDYLPEGLEWGKWSGKDGFGKHSFTTTYDKPGNEPGHYSVQVIVYEGEAAKSALARFPKAGAETVDVGGRKARLATLGEGGGIMTDGSEGTLTISWKLRDGLAVEVCFSPDYVKDVDGPAEARKIAEAIRATG</sequence>
<dbReference type="Pfam" id="PF03793">
    <property type="entry name" value="PASTA"/>
    <property type="match status" value="1"/>
</dbReference>
<feature type="domain" description="PASTA" evidence="2">
    <location>
        <begin position="78"/>
        <end position="141"/>
    </location>
</feature>
<proteinExistence type="predicted"/>
<accession>A0ABR9MBB0</accession>
<dbReference type="Proteomes" id="UP000633509">
    <property type="component" value="Unassembled WGS sequence"/>
</dbReference>
<dbReference type="CDD" id="cd06577">
    <property type="entry name" value="PASTA_pknB"/>
    <property type="match status" value="1"/>
</dbReference>
<dbReference type="EMBL" id="JADBEK010000001">
    <property type="protein sequence ID" value="MBE1589905.1"/>
    <property type="molecule type" value="Genomic_DNA"/>
</dbReference>
<comment type="caution">
    <text evidence="3">The sequence shown here is derived from an EMBL/GenBank/DDBJ whole genome shotgun (WGS) entry which is preliminary data.</text>
</comment>
<dbReference type="RefSeq" id="WP_192789870.1">
    <property type="nucleotide sequence ID" value="NZ_JADBEK010000001.1"/>
</dbReference>
<evidence type="ECO:0000313" key="4">
    <source>
        <dbReference type="Proteomes" id="UP000633509"/>
    </source>
</evidence>
<dbReference type="Gene3D" id="3.30.10.20">
    <property type="match status" value="1"/>
</dbReference>
<keyword evidence="4" id="KW-1185">Reference proteome</keyword>
<dbReference type="SMART" id="SM00740">
    <property type="entry name" value="PASTA"/>
    <property type="match status" value="1"/>
</dbReference>
<evidence type="ECO:0000313" key="3">
    <source>
        <dbReference type="EMBL" id="MBE1589905.1"/>
    </source>
</evidence>
<name>A0ABR9MBB0_9ACTN</name>
<dbReference type="InterPro" id="IPR005543">
    <property type="entry name" value="PASTA_dom"/>
</dbReference>
<gene>
    <name evidence="3" type="ORF">H4W80_008163</name>
</gene>
<organism evidence="3 4">
    <name type="scientific">Nonomuraea angiospora</name>
    <dbReference type="NCBI Taxonomy" id="46172"/>
    <lineage>
        <taxon>Bacteria</taxon>
        <taxon>Bacillati</taxon>
        <taxon>Actinomycetota</taxon>
        <taxon>Actinomycetes</taxon>
        <taxon>Streptosporangiales</taxon>
        <taxon>Streptosporangiaceae</taxon>
        <taxon>Nonomuraea</taxon>
    </lineage>
</organism>
<keyword evidence="1" id="KW-1133">Transmembrane helix</keyword>
<keyword evidence="1" id="KW-0812">Transmembrane</keyword>